<dbReference type="Gene3D" id="2.60.120.200">
    <property type="match status" value="1"/>
</dbReference>
<dbReference type="CDD" id="cd00063">
    <property type="entry name" value="FN3"/>
    <property type="match status" value="2"/>
</dbReference>
<dbReference type="PROSITE" id="PS51173">
    <property type="entry name" value="CBM2"/>
    <property type="match status" value="1"/>
</dbReference>
<dbReference type="SMART" id="SM00637">
    <property type="entry name" value="CBD_II"/>
    <property type="match status" value="1"/>
</dbReference>
<dbReference type="InterPro" id="IPR001919">
    <property type="entry name" value="CBD2"/>
</dbReference>
<reference evidence="10" key="1">
    <citation type="submission" date="2020-11" db="EMBL/GenBank/DDBJ databases">
        <title>Isolation and identification of active actinomycetes.</title>
        <authorList>
            <person name="Yu B."/>
        </authorList>
    </citation>
    <scope>NUCLEOTIDE SEQUENCE</scope>
    <source>
        <strain evidence="10">NEAU-YB345</strain>
    </source>
</reference>
<dbReference type="InterPro" id="IPR048958">
    <property type="entry name" value="Polysacc_lyase_14"/>
</dbReference>
<evidence type="ECO:0000256" key="2">
    <source>
        <dbReference type="ARBA" id="ARBA00023277"/>
    </source>
</evidence>
<evidence type="ECO:0000256" key="3">
    <source>
        <dbReference type="ARBA" id="ARBA00023295"/>
    </source>
</evidence>
<feature type="signal peptide" evidence="7">
    <location>
        <begin position="1"/>
        <end position="36"/>
    </location>
</feature>
<dbReference type="AlphaFoldDB" id="A0A931B2D2"/>
<proteinExistence type="predicted"/>
<dbReference type="InterPro" id="IPR012291">
    <property type="entry name" value="CBM2_carb-bd_dom_sf"/>
</dbReference>
<dbReference type="PANTHER" id="PTHR14340:SF9">
    <property type="entry name" value="FIBRONECTIN TYPE-III DOMAIN-CONTAINING PROTEIN"/>
    <property type="match status" value="1"/>
</dbReference>
<keyword evidence="11" id="KW-1185">Reference proteome</keyword>
<gene>
    <name evidence="10" type="ORF">I2501_17520</name>
</gene>
<dbReference type="Proteomes" id="UP000657385">
    <property type="component" value="Unassembled WGS sequence"/>
</dbReference>
<organism evidence="10 11">
    <name type="scientific">Streptacidiphilus fuscans</name>
    <dbReference type="NCBI Taxonomy" id="2789292"/>
    <lineage>
        <taxon>Bacteria</taxon>
        <taxon>Bacillati</taxon>
        <taxon>Actinomycetota</taxon>
        <taxon>Actinomycetes</taxon>
        <taxon>Kitasatosporales</taxon>
        <taxon>Streptomycetaceae</taxon>
        <taxon>Streptacidiphilus</taxon>
    </lineage>
</organism>
<feature type="domain" description="Fibronectin type-III" evidence="8">
    <location>
        <begin position="613"/>
        <end position="698"/>
    </location>
</feature>
<dbReference type="InterPro" id="IPR036116">
    <property type="entry name" value="FN3_sf"/>
</dbReference>
<evidence type="ECO:0000256" key="4">
    <source>
        <dbReference type="ARBA" id="ARBA00023319"/>
    </source>
</evidence>
<evidence type="ECO:0000313" key="11">
    <source>
        <dbReference type="Proteomes" id="UP000657385"/>
    </source>
</evidence>
<comment type="caution">
    <text evidence="10">The sequence shown here is derived from an EMBL/GenBank/DDBJ whole genome shotgun (WGS) entry which is preliminary data.</text>
</comment>
<keyword evidence="4" id="KW-0393">Immunoglobulin domain</keyword>
<dbReference type="Gene3D" id="2.60.40.290">
    <property type="match status" value="1"/>
</dbReference>
<evidence type="ECO:0000256" key="6">
    <source>
        <dbReference type="SAM" id="MobiDB-lite"/>
    </source>
</evidence>
<dbReference type="Gene3D" id="2.60.40.10">
    <property type="entry name" value="Immunoglobulins"/>
    <property type="match status" value="4"/>
</dbReference>
<dbReference type="GO" id="GO:0004553">
    <property type="term" value="F:hydrolase activity, hydrolyzing O-glycosyl compounds"/>
    <property type="evidence" value="ECO:0007669"/>
    <property type="project" value="InterPro"/>
</dbReference>
<dbReference type="PROSITE" id="PS50853">
    <property type="entry name" value="FN3"/>
    <property type="match status" value="4"/>
</dbReference>
<dbReference type="InterPro" id="IPR013783">
    <property type="entry name" value="Ig-like_fold"/>
</dbReference>
<sequence length="1170" mass="117438">MKRRTTVRAPGRALLIGLCLAVIALFGLAVTAPADASAGQTHQATSSTVPAWTGTFDSFHSSGWNSGWGLTSDSAQCPIAVGTYSCNWGYENLKPISDATSPAGQALQVTYPAKSGPPSCTVSSSGCVLGGGQFYQDLTSNGQSALASSPTIDLKYAYKFPVGFDFGGKTAGKMPGLYGGPPGCESGGQHCSNGWSTRYMWRGGSSSAPNGELYFYGGSGSGYGADVCLGNWTFPADGNWHTIEQLVNVSTGAVTIWSDGKQVCQVTETFSSPVSGAFFSTFHGGHDTSWSPTKTTTSEFADFSLATNGPQTPAPAGGPAAPSGLAVSAASSSSLNLSWTEANTSDPAVSYKVYEGSTVVATPTTTSATISGLGAGSSHTYTVTAVDASGVESTPSAAVTGSTTGGTGGPATPTGLTVSAPTSSSLNLSWTEANTSDAAVSYKVYEGSSVVATSTTTSATISGLAAGSSHTYTVTAVDASGVESAHSTSATGTTSGSGGGGGGLTASIAKTKDWGSGFTDTVTLTNTSATAVNGWNVQFDLDASENIESAAPASYTSSGTHWTLTNASSDATVAPGASVTFQFSGDYGSAGYLAPTGVTVNGQGSGGGSSPAVPTALTLTGSTASSLGLGWTETNTSDPAVSYKVYEGSTVVATASTTSATISGLTSCTSHTYTVAALDAAGVQSAQSGPVTGTTSGCVNTPATPTGLSVTGSTASSISLGWTETNTSDPAVSYRVYEGGLVVDTPTTTSATISGLTAGSSHTYTLTAVDAAGVESAQSASVTGTTSGSGGGSGFTQALIDSAVAAPPFAWAAPTSSVPRPGTNPANIGEAAVLYYLALVDHQAPGSKATNGTSVDSALLAQVRSLIAGGHEPDADGGLEMWGQAPVAQALLLLKNGPAWSELTAAEQNKVSLLEAAMGYGSNYAYNDANNFSSGICGFGNFSKGNNPNYRDGGVDTEIAAIQFFGASTWDSMLSSFNDATVASQLNAAGLTSAGGCFTTVGSAANSAIARPFVYQGHGSSDLMGLWSVLAGDTFDKTAQSTVSGAHIADGTTSPYDGQCCMGHEFNSTDSSGLRSSALYVFEGWMNVTGSRVVMDVLGNFNPSAASTESQFHIGTLDLKYKLDHGYICVALNQPSILVDDHGNPSTDGPNVKGFLYDWDAYSASGSPQS</sequence>
<dbReference type="Pfam" id="PF00553">
    <property type="entry name" value="CBM_2"/>
    <property type="match status" value="1"/>
</dbReference>
<dbReference type="SUPFAM" id="SSF49384">
    <property type="entry name" value="Carbohydrate-binding domain"/>
    <property type="match status" value="1"/>
</dbReference>
<evidence type="ECO:0000256" key="5">
    <source>
        <dbReference type="ARBA" id="ARBA00023326"/>
    </source>
</evidence>
<dbReference type="GO" id="GO:0030247">
    <property type="term" value="F:polysaccharide binding"/>
    <property type="evidence" value="ECO:0007669"/>
    <property type="project" value="UniProtKB-UniRule"/>
</dbReference>
<dbReference type="Pfam" id="PF00041">
    <property type="entry name" value="fn3"/>
    <property type="match status" value="4"/>
</dbReference>
<feature type="domain" description="CBM2" evidence="9">
    <location>
        <begin position="497"/>
        <end position="608"/>
    </location>
</feature>
<dbReference type="EMBL" id="JADPRT010000006">
    <property type="protein sequence ID" value="MBF9069824.1"/>
    <property type="molecule type" value="Genomic_DNA"/>
</dbReference>
<feature type="domain" description="Fibronectin type-III" evidence="8">
    <location>
        <begin position="704"/>
        <end position="789"/>
    </location>
</feature>
<keyword evidence="3" id="KW-0326">Glycosidase</keyword>
<dbReference type="InterPro" id="IPR008965">
    <property type="entry name" value="CBM2/CBM3_carb-bd_dom_sf"/>
</dbReference>
<evidence type="ECO:0000313" key="10">
    <source>
        <dbReference type="EMBL" id="MBF9069824.1"/>
    </source>
</evidence>
<accession>A0A931B2D2</accession>
<evidence type="ECO:0000256" key="1">
    <source>
        <dbReference type="ARBA" id="ARBA00022729"/>
    </source>
</evidence>
<dbReference type="SUPFAM" id="SSF49265">
    <property type="entry name" value="Fibronectin type III"/>
    <property type="match status" value="2"/>
</dbReference>
<feature type="region of interest" description="Disordered" evidence="6">
    <location>
        <begin position="394"/>
        <end position="414"/>
    </location>
</feature>
<dbReference type="InterPro" id="IPR003961">
    <property type="entry name" value="FN3_dom"/>
</dbReference>
<feature type="domain" description="Fibronectin type-III" evidence="8">
    <location>
        <begin position="412"/>
        <end position="497"/>
    </location>
</feature>
<evidence type="ECO:0000259" key="9">
    <source>
        <dbReference type="PROSITE" id="PS51173"/>
    </source>
</evidence>
<feature type="domain" description="Fibronectin type-III" evidence="8">
    <location>
        <begin position="321"/>
        <end position="406"/>
    </location>
</feature>
<keyword evidence="3" id="KW-0378">Hydrolase</keyword>
<evidence type="ECO:0000256" key="7">
    <source>
        <dbReference type="SAM" id="SignalP"/>
    </source>
</evidence>
<name>A0A931B2D2_9ACTN</name>
<keyword evidence="1 7" id="KW-0732">Signal</keyword>
<dbReference type="RefSeq" id="WP_196194969.1">
    <property type="nucleotide sequence ID" value="NZ_JADPRT010000006.1"/>
</dbReference>
<dbReference type="GO" id="GO:0000272">
    <property type="term" value="P:polysaccharide catabolic process"/>
    <property type="evidence" value="ECO:0007669"/>
    <property type="project" value="UniProtKB-KW"/>
</dbReference>
<keyword evidence="2" id="KW-0119">Carbohydrate metabolism</keyword>
<feature type="chain" id="PRO_5039015754" evidence="7">
    <location>
        <begin position="37"/>
        <end position="1170"/>
    </location>
</feature>
<dbReference type="SMART" id="SM00060">
    <property type="entry name" value="FN3"/>
    <property type="match status" value="4"/>
</dbReference>
<evidence type="ECO:0000259" key="8">
    <source>
        <dbReference type="PROSITE" id="PS50853"/>
    </source>
</evidence>
<protein>
    <submittedName>
        <fullName evidence="10">Cellulose binding domain-containing protein</fullName>
    </submittedName>
</protein>
<keyword evidence="5" id="KW-0624">Polysaccharide degradation</keyword>
<dbReference type="PANTHER" id="PTHR14340">
    <property type="entry name" value="MICROFIBRIL-ASSOCIATED GLYCOPROTEIN 3"/>
    <property type="match status" value="1"/>
</dbReference>
<dbReference type="Pfam" id="PF21294">
    <property type="entry name" value="Polysacc_lyase_14"/>
    <property type="match status" value="1"/>
</dbReference>